<dbReference type="InterPro" id="IPR013766">
    <property type="entry name" value="Thioredoxin_domain"/>
</dbReference>
<evidence type="ECO:0000256" key="1">
    <source>
        <dbReference type="ARBA" id="ARBA00006347"/>
    </source>
</evidence>
<dbReference type="Pfam" id="PF00085">
    <property type="entry name" value="Thioredoxin"/>
    <property type="match status" value="3"/>
</dbReference>
<name>A0A7J7IYA8_BUGNE</name>
<dbReference type="GO" id="GO:0003756">
    <property type="term" value="F:protein disulfide isomerase activity"/>
    <property type="evidence" value="ECO:0007669"/>
    <property type="project" value="TreeGrafter"/>
</dbReference>
<protein>
    <recommendedName>
        <fullName evidence="4">Thioredoxin domain-containing protein</fullName>
    </recommendedName>
</protein>
<dbReference type="EMBL" id="VXIV02003269">
    <property type="protein sequence ID" value="KAF6018899.1"/>
    <property type="molecule type" value="Genomic_DNA"/>
</dbReference>
<dbReference type="InterPro" id="IPR036249">
    <property type="entry name" value="Thioredoxin-like_sf"/>
</dbReference>
<dbReference type="InterPro" id="IPR017937">
    <property type="entry name" value="Thioredoxin_CS"/>
</dbReference>
<accession>A0A7J7IYA8</accession>
<evidence type="ECO:0000313" key="6">
    <source>
        <dbReference type="Proteomes" id="UP000593567"/>
    </source>
</evidence>
<feature type="signal peptide" evidence="3">
    <location>
        <begin position="1"/>
        <end position="23"/>
    </location>
</feature>
<evidence type="ECO:0000256" key="2">
    <source>
        <dbReference type="ARBA" id="ARBA00022729"/>
    </source>
</evidence>
<dbReference type="Proteomes" id="UP000593567">
    <property type="component" value="Unassembled WGS sequence"/>
</dbReference>
<dbReference type="PRINTS" id="PR00421">
    <property type="entry name" value="THIOREDOXIN"/>
</dbReference>
<keyword evidence="2 3" id="KW-0732">Signal</keyword>
<comment type="similarity">
    <text evidence="1">Belongs to the protein disulfide isomerase family.</text>
</comment>
<comment type="caution">
    <text evidence="5">The sequence shown here is derived from an EMBL/GenBank/DDBJ whole genome shotgun (WGS) entry which is preliminary data.</text>
</comment>
<dbReference type="AlphaFoldDB" id="A0A7J7IYA8"/>
<proteinExistence type="inferred from homology"/>
<evidence type="ECO:0000256" key="3">
    <source>
        <dbReference type="SAM" id="SignalP"/>
    </source>
</evidence>
<dbReference type="PROSITE" id="PS00194">
    <property type="entry name" value="THIOREDOXIN_1"/>
    <property type="match status" value="3"/>
</dbReference>
<feature type="domain" description="Thioredoxin" evidence="4">
    <location>
        <begin position="252"/>
        <end position="393"/>
    </location>
</feature>
<reference evidence="5" key="1">
    <citation type="submission" date="2020-06" db="EMBL/GenBank/DDBJ databases">
        <title>Draft genome of Bugula neritina, a colonial animal packing powerful symbionts and potential medicines.</title>
        <authorList>
            <person name="Rayko M."/>
        </authorList>
    </citation>
    <scope>NUCLEOTIDE SEQUENCE [LARGE SCALE GENOMIC DNA]</scope>
    <source>
        <strain evidence="5">Kwan_BN1</strain>
    </source>
</reference>
<dbReference type="InterPro" id="IPR051063">
    <property type="entry name" value="PDI"/>
</dbReference>
<dbReference type="Gene3D" id="3.40.30.10">
    <property type="entry name" value="Glutaredoxin"/>
    <property type="match status" value="3"/>
</dbReference>
<sequence>MGKYEILLCSAILCTFFFNLGLSANSIKSFGDLPKYTKDSLVEAITEKDVFVMYYAPWCGHCKAFQETWFQIFQIYQNQGIFIATVDCTVETDLCSSENIRGYPTLLLYPQATTYKGIRFTGARTLPALHNFIQHNIDNFNHGFEGEKSQAKMENNVFVLTEEHFQEVIDEGDIFVLFYVPWCEHCKALKPIWESLGTLHNTRSSSTTSIAKVDCTMYQTVCSDNEIAEYPTMLYFKKGKLFRKYQGSRQLDDFNSFLEGILLQDSDGVVDIGMATKMTKERLKPELVKTLTTSNFENAMKKSSLLFVKFFAPWCGHCKTLAPIWTSLGHEYADHETVAIAKVDCTESRDICQSQNIEGYPTLKLYQHGKYIAEYTGERTLLALKKFINSYLGKDEL</sequence>
<evidence type="ECO:0000313" key="5">
    <source>
        <dbReference type="EMBL" id="KAF6018899.1"/>
    </source>
</evidence>
<organism evidence="5 6">
    <name type="scientific">Bugula neritina</name>
    <name type="common">Brown bryozoan</name>
    <name type="synonym">Sertularia neritina</name>
    <dbReference type="NCBI Taxonomy" id="10212"/>
    <lineage>
        <taxon>Eukaryota</taxon>
        <taxon>Metazoa</taxon>
        <taxon>Spiralia</taxon>
        <taxon>Lophotrochozoa</taxon>
        <taxon>Bryozoa</taxon>
        <taxon>Gymnolaemata</taxon>
        <taxon>Cheilostomatida</taxon>
        <taxon>Flustrina</taxon>
        <taxon>Buguloidea</taxon>
        <taxon>Bugulidae</taxon>
        <taxon>Bugula</taxon>
    </lineage>
</organism>
<dbReference type="CDD" id="cd02961">
    <property type="entry name" value="PDI_a_family"/>
    <property type="match status" value="1"/>
</dbReference>
<feature type="chain" id="PRO_5029482440" description="Thioredoxin domain-containing protein" evidence="3">
    <location>
        <begin position="24"/>
        <end position="397"/>
    </location>
</feature>
<dbReference type="SUPFAM" id="SSF52833">
    <property type="entry name" value="Thioredoxin-like"/>
    <property type="match status" value="3"/>
</dbReference>
<feature type="domain" description="Thioredoxin" evidence="4">
    <location>
        <begin position="1"/>
        <end position="138"/>
    </location>
</feature>
<dbReference type="GO" id="GO:0006457">
    <property type="term" value="P:protein folding"/>
    <property type="evidence" value="ECO:0007669"/>
    <property type="project" value="TreeGrafter"/>
</dbReference>
<dbReference type="GO" id="GO:0005783">
    <property type="term" value="C:endoplasmic reticulum"/>
    <property type="evidence" value="ECO:0007669"/>
    <property type="project" value="TreeGrafter"/>
</dbReference>
<gene>
    <name evidence="5" type="ORF">EB796_022784</name>
</gene>
<dbReference type="PANTHER" id="PTHR45672:SF3">
    <property type="entry name" value="THIOREDOXIN DOMAIN-CONTAINING PROTEIN 5"/>
    <property type="match status" value="1"/>
</dbReference>
<dbReference type="PANTHER" id="PTHR45672">
    <property type="entry name" value="PROTEIN DISULFIDE-ISOMERASE C17H9.14C-RELATED"/>
    <property type="match status" value="1"/>
</dbReference>
<dbReference type="OrthoDB" id="71336at2759"/>
<dbReference type="PROSITE" id="PS51352">
    <property type="entry name" value="THIOREDOXIN_2"/>
    <property type="match status" value="2"/>
</dbReference>
<evidence type="ECO:0000259" key="4">
    <source>
        <dbReference type="PROSITE" id="PS51352"/>
    </source>
</evidence>
<keyword evidence="6" id="KW-1185">Reference proteome</keyword>